<accession>A0ABV1CYP3</accession>
<feature type="transmembrane region" description="Helical" evidence="6">
    <location>
        <begin position="182"/>
        <end position="201"/>
    </location>
</feature>
<dbReference type="RefSeq" id="WP_020723723.1">
    <property type="nucleotide sequence ID" value="NZ_JBBMEU010000034.1"/>
</dbReference>
<organism evidence="7 8">
    <name type="scientific">Megasphaera intestinihominis</name>
    <dbReference type="NCBI Taxonomy" id="3133159"/>
    <lineage>
        <taxon>Bacteria</taxon>
        <taxon>Bacillati</taxon>
        <taxon>Bacillota</taxon>
        <taxon>Negativicutes</taxon>
        <taxon>Veillonellales</taxon>
        <taxon>Veillonellaceae</taxon>
        <taxon>Megasphaera</taxon>
    </lineage>
</organism>
<comment type="subcellular location">
    <subcellularLocation>
        <location evidence="1">Membrane</location>
        <topology evidence="1">Multi-pass membrane protein</topology>
    </subcellularLocation>
</comment>
<evidence type="ECO:0000313" key="7">
    <source>
        <dbReference type="EMBL" id="MEQ2422457.1"/>
    </source>
</evidence>
<keyword evidence="8" id="KW-1185">Reference proteome</keyword>
<feature type="transmembrane region" description="Helical" evidence="6">
    <location>
        <begin position="253"/>
        <end position="277"/>
    </location>
</feature>
<keyword evidence="4 6" id="KW-1133">Transmembrane helix</keyword>
<feature type="transmembrane region" description="Helical" evidence="6">
    <location>
        <begin position="213"/>
        <end position="232"/>
    </location>
</feature>
<evidence type="ECO:0000256" key="5">
    <source>
        <dbReference type="ARBA" id="ARBA00023136"/>
    </source>
</evidence>
<evidence type="ECO:0000256" key="3">
    <source>
        <dbReference type="ARBA" id="ARBA00022692"/>
    </source>
</evidence>
<proteinExistence type="predicted"/>
<evidence type="ECO:0000256" key="1">
    <source>
        <dbReference type="ARBA" id="ARBA00004141"/>
    </source>
</evidence>
<dbReference type="PANTHER" id="PTHR43243:SF4">
    <property type="entry name" value="CATIONIC AMINO ACID TRANSPORTER 4"/>
    <property type="match status" value="1"/>
</dbReference>
<dbReference type="Proteomes" id="UP001433088">
    <property type="component" value="Unassembled WGS sequence"/>
</dbReference>
<evidence type="ECO:0000256" key="2">
    <source>
        <dbReference type="ARBA" id="ARBA00022448"/>
    </source>
</evidence>
<dbReference type="Gene3D" id="1.20.1740.10">
    <property type="entry name" value="Amino acid/polyamine transporter I"/>
    <property type="match status" value="1"/>
</dbReference>
<feature type="transmembrane region" description="Helical" evidence="6">
    <location>
        <begin position="404"/>
        <end position="424"/>
    </location>
</feature>
<dbReference type="InterPro" id="IPR002293">
    <property type="entry name" value="AA/rel_permease1"/>
</dbReference>
<name>A0ABV1CYP3_9FIRM</name>
<gene>
    <name evidence="7" type="ORF">WMO23_06885</name>
</gene>
<evidence type="ECO:0000313" key="8">
    <source>
        <dbReference type="Proteomes" id="UP001433088"/>
    </source>
</evidence>
<evidence type="ECO:0000256" key="6">
    <source>
        <dbReference type="SAM" id="Phobius"/>
    </source>
</evidence>
<evidence type="ECO:0000256" key="4">
    <source>
        <dbReference type="ARBA" id="ARBA00022989"/>
    </source>
</evidence>
<reference evidence="7 8" key="1">
    <citation type="submission" date="2024-03" db="EMBL/GenBank/DDBJ databases">
        <title>Human intestinal bacterial collection.</title>
        <authorList>
            <person name="Pauvert C."/>
            <person name="Hitch T.C.A."/>
            <person name="Clavel T."/>
        </authorList>
    </citation>
    <scope>NUCLEOTIDE SEQUENCE [LARGE SCALE GENOMIC DNA]</scope>
    <source>
        <strain evidence="7 8">CLA-AA-H81</strain>
    </source>
</reference>
<feature type="transmembrane region" description="Helical" evidence="6">
    <location>
        <begin position="430"/>
        <end position="449"/>
    </location>
</feature>
<dbReference type="PIRSF" id="PIRSF006060">
    <property type="entry name" value="AA_transporter"/>
    <property type="match status" value="1"/>
</dbReference>
<feature type="transmembrane region" description="Helical" evidence="6">
    <location>
        <begin position="59"/>
        <end position="78"/>
    </location>
</feature>
<dbReference type="PANTHER" id="PTHR43243">
    <property type="entry name" value="INNER MEMBRANE TRANSPORTER YGJI-RELATED"/>
    <property type="match status" value="1"/>
</dbReference>
<sequence length="458" mass="48904">MSFFHTKSVAQLQSDAENSKLSKNLSVFDLTFLGVGGIIGAGVFVLTGIAAARYAGPGVALSFVIAGILCILVGLTYSEFSSFIPASGSVYSYTFASLGEGMAFLCGWSLLLAYTVTASAVAVGFSGYLSGMTASLGLVIPDYLLKTPAEGGLVNLPSIIIILLLCLVLIRGTKQSAKLNFALILVALAAIIAFVVIAAPHAQAANLSPFTPFGVRGVCSGAAIVFFSYMGFDAVATSAEECKCPSRDLPIGIISSIVICMTLYIAVSLSLTAAINYTQLDTPEPVAYALRLLGWPGMANLIAVGVLAGIITTLIVYLFGQSRVFFAVSRDGMLPQKLCKIHPTFHTPYLITIWGSILIAVISGFVPLMHIVELSNTGTLAVFLVNFIGIVVMRRKHPEIPRKFHCPLLYLIAPVGIIVCFYLIYELSTLTHILFAGWILLGLIVYYAYSRKHSIVRE</sequence>
<keyword evidence="2" id="KW-0813">Transport</keyword>
<feature type="transmembrane region" description="Helical" evidence="6">
    <location>
        <begin position="374"/>
        <end position="392"/>
    </location>
</feature>
<feature type="transmembrane region" description="Helical" evidence="6">
    <location>
        <begin position="30"/>
        <end position="52"/>
    </location>
</feature>
<keyword evidence="5 6" id="KW-0472">Membrane</keyword>
<feature type="transmembrane region" description="Helical" evidence="6">
    <location>
        <begin position="297"/>
        <end position="320"/>
    </location>
</feature>
<feature type="transmembrane region" description="Helical" evidence="6">
    <location>
        <begin position="120"/>
        <end position="140"/>
    </location>
</feature>
<feature type="transmembrane region" description="Helical" evidence="6">
    <location>
        <begin position="90"/>
        <end position="113"/>
    </location>
</feature>
<feature type="transmembrane region" description="Helical" evidence="6">
    <location>
        <begin position="349"/>
        <end position="368"/>
    </location>
</feature>
<keyword evidence="3 6" id="KW-0812">Transmembrane</keyword>
<protein>
    <submittedName>
        <fullName evidence="7">Amino acid permease</fullName>
    </submittedName>
</protein>
<comment type="caution">
    <text evidence="7">The sequence shown here is derived from an EMBL/GenBank/DDBJ whole genome shotgun (WGS) entry which is preliminary data.</text>
</comment>
<dbReference type="Pfam" id="PF13520">
    <property type="entry name" value="AA_permease_2"/>
    <property type="match status" value="1"/>
</dbReference>
<dbReference type="EMBL" id="JBBMEU010000034">
    <property type="protein sequence ID" value="MEQ2422457.1"/>
    <property type="molecule type" value="Genomic_DNA"/>
</dbReference>
<feature type="transmembrane region" description="Helical" evidence="6">
    <location>
        <begin position="152"/>
        <end position="170"/>
    </location>
</feature>